<reference evidence="3" key="1">
    <citation type="submission" date="2020-12" db="EMBL/GenBank/DDBJ databases">
        <title>Metabolic potential, ecology and presence of endohyphal bacteria is reflected in genomic diversity of Mucoromycotina.</title>
        <authorList>
            <person name="Muszewska A."/>
            <person name="Okrasinska A."/>
            <person name="Steczkiewicz K."/>
            <person name="Drgas O."/>
            <person name="Orlowska M."/>
            <person name="Perlinska-Lenart U."/>
            <person name="Aleksandrzak-Piekarczyk T."/>
            <person name="Szatraj K."/>
            <person name="Zielenkiewicz U."/>
            <person name="Pilsyk S."/>
            <person name="Malc E."/>
            <person name="Mieczkowski P."/>
            <person name="Kruszewska J.S."/>
            <person name="Biernat P."/>
            <person name="Pawlowska J."/>
        </authorList>
    </citation>
    <scope>NUCLEOTIDE SEQUENCE</scope>
    <source>
        <strain evidence="3">WA0000017839</strain>
    </source>
</reference>
<evidence type="ECO:0000313" key="3">
    <source>
        <dbReference type="EMBL" id="KAG2208095.1"/>
    </source>
</evidence>
<name>A0A8H7RD15_9FUNG</name>
<dbReference type="InterPro" id="IPR041698">
    <property type="entry name" value="Methyltransf_25"/>
</dbReference>
<protein>
    <recommendedName>
        <fullName evidence="2">Methyltransferase domain-containing protein</fullName>
    </recommendedName>
</protein>
<dbReference type="Proteomes" id="UP000603453">
    <property type="component" value="Unassembled WGS sequence"/>
</dbReference>
<keyword evidence="4" id="KW-1185">Reference proteome</keyword>
<dbReference type="PANTHER" id="PTHR43591:SF24">
    <property type="entry name" value="2-METHOXY-6-POLYPRENYL-1,4-BENZOQUINOL METHYLASE, MITOCHONDRIAL"/>
    <property type="match status" value="1"/>
</dbReference>
<accession>A0A8H7RD15</accession>
<dbReference type="Pfam" id="PF13649">
    <property type="entry name" value="Methyltransf_25"/>
    <property type="match status" value="1"/>
</dbReference>
<dbReference type="SUPFAM" id="SSF53335">
    <property type="entry name" value="S-adenosyl-L-methionine-dependent methyltransferases"/>
    <property type="match status" value="1"/>
</dbReference>
<evidence type="ECO:0000313" key="4">
    <source>
        <dbReference type="Proteomes" id="UP000603453"/>
    </source>
</evidence>
<feature type="domain" description="Methyltransferase" evidence="2">
    <location>
        <begin position="88"/>
        <end position="180"/>
    </location>
</feature>
<feature type="compositionally biased region" description="Basic residues" evidence="1">
    <location>
        <begin position="1"/>
        <end position="13"/>
    </location>
</feature>
<feature type="region of interest" description="Disordered" evidence="1">
    <location>
        <begin position="1"/>
        <end position="28"/>
    </location>
</feature>
<dbReference type="Gene3D" id="3.40.50.150">
    <property type="entry name" value="Vaccinia Virus protein VP39"/>
    <property type="match status" value="1"/>
</dbReference>
<evidence type="ECO:0000259" key="2">
    <source>
        <dbReference type="Pfam" id="PF13649"/>
    </source>
</evidence>
<comment type="caution">
    <text evidence="3">The sequence shown here is derived from an EMBL/GenBank/DDBJ whole genome shotgun (WGS) entry which is preliminary data.</text>
</comment>
<dbReference type="OrthoDB" id="2013972at2759"/>
<dbReference type="GO" id="GO:0008168">
    <property type="term" value="F:methyltransferase activity"/>
    <property type="evidence" value="ECO:0007669"/>
    <property type="project" value="TreeGrafter"/>
</dbReference>
<evidence type="ECO:0000256" key="1">
    <source>
        <dbReference type="SAM" id="MobiDB-lite"/>
    </source>
</evidence>
<dbReference type="AlphaFoldDB" id="A0A8H7RD15"/>
<dbReference type="EMBL" id="JAEPRD010000021">
    <property type="protein sequence ID" value="KAG2208095.1"/>
    <property type="molecule type" value="Genomic_DNA"/>
</dbReference>
<dbReference type="CDD" id="cd02440">
    <property type="entry name" value="AdoMet_MTases"/>
    <property type="match status" value="1"/>
</dbReference>
<sequence length="309" mass="34729">MGINQSRHKLKPIARKESVHSDQSVQHSTSSVNIEGRYYLVSDAGSYCLPSDEVEQDRLNSQHFSLKALLGGNVLPSIETMTPRKANVLDVGCGSGCWVMEMAIDHPEYQITGIDIADMFPTAIRPENVTFLLHNVVKGGLPYPDNSFDFVHLRLMIVAFRSGEWSTILTEIFRVLKPGGLLSVVETDFTVPFLSLIAPSFFFFLIKAMQANEQDPYIGAKLNTLLQELQYDIIEVKELFLSYELPLNPIAKEMLINWKSAVLSLKPMLAHRVTTDPAQYSSAVDRYMNGITNVGWRVKVWAYCAQKPL</sequence>
<proteinExistence type="predicted"/>
<dbReference type="PANTHER" id="PTHR43591">
    <property type="entry name" value="METHYLTRANSFERASE"/>
    <property type="match status" value="1"/>
</dbReference>
<dbReference type="InterPro" id="IPR029063">
    <property type="entry name" value="SAM-dependent_MTases_sf"/>
</dbReference>
<gene>
    <name evidence="3" type="ORF">INT47_010457</name>
</gene>
<organism evidence="3 4">
    <name type="scientific">Mucor saturninus</name>
    <dbReference type="NCBI Taxonomy" id="64648"/>
    <lineage>
        <taxon>Eukaryota</taxon>
        <taxon>Fungi</taxon>
        <taxon>Fungi incertae sedis</taxon>
        <taxon>Mucoromycota</taxon>
        <taxon>Mucoromycotina</taxon>
        <taxon>Mucoromycetes</taxon>
        <taxon>Mucorales</taxon>
        <taxon>Mucorineae</taxon>
        <taxon>Mucoraceae</taxon>
        <taxon>Mucor</taxon>
    </lineage>
</organism>